<dbReference type="OrthoDB" id="2322499at2759"/>
<dbReference type="Proteomes" id="UP000663853">
    <property type="component" value="Unassembled WGS sequence"/>
</dbReference>
<feature type="compositionally biased region" description="Polar residues" evidence="1">
    <location>
        <begin position="410"/>
        <end position="422"/>
    </location>
</feature>
<reference evidence="2" key="1">
    <citation type="submission" date="2021-01" db="EMBL/GenBank/DDBJ databases">
        <authorList>
            <person name="Kaushik A."/>
        </authorList>
    </citation>
    <scope>NUCLEOTIDE SEQUENCE</scope>
    <source>
        <strain evidence="2">AG6-10EEA</strain>
    </source>
</reference>
<evidence type="ECO:0000256" key="1">
    <source>
        <dbReference type="SAM" id="MobiDB-lite"/>
    </source>
</evidence>
<comment type="caution">
    <text evidence="2">The sequence shown here is derived from an EMBL/GenBank/DDBJ whole genome shotgun (WGS) entry which is preliminary data.</text>
</comment>
<name>A0A8H2XRK2_9AGAM</name>
<feature type="non-terminal residue" evidence="2">
    <location>
        <position position="1"/>
    </location>
</feature>
<evidence type="ECO:0008006" key="4">
    <source>
        <dbReference type="Google" id="ProtNLM"/>
    </source>
</evidence>
<organism evidence="2 3">
    <name type="scientific">Rhizoctonia solani</name>
    <dbReference type="NCBI Taxonomy" id="456999"/>
    <lineage>
        <taxon>Eukaryota</taxon>
        <taxon>Fungi</taxon>
        <taxon>Dikarya</taxon>
        <taxon>Basidiomycota</taxon>
        <taxon>Agaricomycotina</taxon>
        <taxon>Agaricomycetes</taxon>
        <taxon>Cantharellales</taxon>
        <taxon>Ceratobasidiaceae</taxon>
        <taxon>Rhizoctonia</taxon>
    </lineage>
</organism>
<dbReference type="EMBL" id="CAJMXA010000446">
    <property type="protein sequence ID" value="CAE6431045.1"/>
    <property type="molecule type" value="Genomic_DNA"/>
</dbReference>
<proteinExistence type="predicted"/>
<feature type="region of interest" description="Disordered" evidence="1">
    <location>
        <begin position="407"/>
        <end position="431"/>
    </location>
</feature>
<gene>
    <name evidence="2" type="ORF">RDB_LOCUS23622</name>
</gene>
<accession>A0A8H2XRK2</accession>
<protein>
    <recommendedName>
        <fullName evidence="4">Kex protein</fullName>
    </recommendedName>
</protein>
<sequence>QLTILFFRRVSPVETRMYAFTRNSFAVVAMGILIFRTITALQKAQNEIRTRMASYSCDLASPVHYPLILLGRLVYDSRSNTSLPEDANITVSAAMNDPNRHHESYSTTTCFVIWSQPFQLNSSLNDGRDNRTQNRTLELFDCRSVWAPPRIQLSPLVSDTSNSDFFTYRVEVRPGGRTPGGEVVRSQLPHIWLVNREEFNALKWSNVNEVRAYLPPLKLLPGHRIVAEANLITRRFIKSPIVKDIIFNFQSDYRSLSLYPIVNPSVVTPDASDANLTLATIHLALAPGLMYLRNQANVQDPNVSPSNICDFVEDYRSSTILDVISSVGGLFALLQAAHLLLFGRPLFWGLAGQCAKLITPFGLLGACSSRGFRRRLKGEYHNESETIQIVKFLRDFVIDFGPADLDPEQQRQGGSAPSSRAPVNNDGDSLGTRIMAKKPIDAVIL</sequence>
<evidence type="ECO:0000313" key="2">
    <source>
        <dbReference type="EMBL" id="CAE6431045.1"/>
    </source>
</evidence>
<evidence type="ECO:0000313" key="3">
    <source>
        <dbReference type="Proteomes" id="UP000663853"/>
    </source>
</evidence>
<dbReference type="AlphaFoldDB" id="A0A8H2XRK2"/>